<dbReference type="Proteomes" id="UP000178666">
    <property type="component" value="Chromosome"/>
</dbReference>
<dbReference type="Proteomes" id="UP000075221">
    <property type="component" value="Chromosome"/>
</dbReference>
<feature type="transmembrane region" description="Helical" evidence="7">
    <location>
        <begin position="199"/>
        <end position="224"/>
    </location>
</feature>
<dbReference type="AlphaFoldDB" id="A0AAC8YFM5"/>
<dbReference type="OMA" id="TIGAWND"/>
<feature type="transmembrane region" description="Helical" evidence="7">
    <location>
        <begin position="25"/>
        <end position="46"/>
    </location>
</feature>
<dbReference type="InterPro" id="IPR035906">
    <property type="entry name" value="MetI-like_sf"/>
</dbReference>
<feature type="transmembrane region" description="Helical" evidence="7">
    <location>
        <begin position="85"/>
        <end position="109"/>
    </location>
</feature>
<dbReference type="GO" id="GO:0005524">
    <property type="term" value="F:ATP binding"/>
    <property type="evidence" value="ECO:0007669"/>
    <property type="project" value="UniProtKB-KW"/>
</dbReference>
<dbReference type="PROSITE" id="PS50928">
    <property type="entry name" value="ABC_TM1"/>
    <property type="match status" value="1"/>
</dbReference>
<keyword evidence="3" id="KW-1003">Cell membrane</keyword>
<evidence type="ECO:0000256" key="5">
    <source>
        <dbReference type="ARBA" id="ARBA00022989"/>
    </source>
</evidence>
<keyword evidence="12" id="KW-1185">Reference proteome</keyword>
<evidence type="ECO:0000256" key="2">
    <source>
        <dbReference type="ARBA" id="ARBA00022448"/>
    </source>
</evidence>
<accession>A0AAC8YFM5</accession>
<sequence>MTQHSTTTTTRKVQSNTPAARVGRGVIYVILAVVVVACLIPFVWLVRSSMMNTEQIFSYPPQWIPKPFEWSNFTGSMTSAPFGRYFLNTLTVVVLVVPGTILATSAAAFAFSRLVWKGRTLCFWVCMATMMLPYAATLIPTFIGWQAIGAVDTYFPLVVPAWFAVGGASNIFMLRQFFLQIPHELDEAMYVDGGSPWRVFWSVILPLNAGPLTLVGIFSTIGAWNDLLGPLIYLSDQSKFTLSLGLASFRSLYSSQWGYLMAASLLVILPILVLFAFAQRMMLENVALTGLKG</sequence>
<feature type="transmembrane region" description="Helical" evidence="7">
    <location>
        <begin position="257"/>
        <end position="278"/>
    </location>
</feature>
<dbReference type="RefSeq" id="WP_015071867.1">
    <property type="nucleotide sequence ID" value="NZ_CP014352.1"/>
</dbReference>
<dbReference type="Gene3D" id="1.10.3720.10">
    <property type="entry name" value="MetI-like"/>
    <property type="match status" value="1"/>
</dbReference>
<dbReference type="PANTHER" id="PTHR43744">
    <property type="entry name" value="ABC TRANSPORTER PERMEASE PROTEIN MG189-RELATED-RELATED"/>
    <property type="match status" value="1"/>
</dbReference>
<evidence type="ECO:0000313" key="10">
    <source>
        <dbReference type="EMBL" id="AOZ47035.1"/>
    </source>
</evidence>
<keyword evidence="6 7" id="KW-0472">Membrane</keyword>
<evidence type="ECO:0000256" key="7">
    <source>
        <dbReference type="RuleBase" id="RU363032"/>
    </source>
</evidence>
<evidence type="ECO:0000313" key="12">
    <source>
        <dbReference type="Proteomes" id="UP000178666"/>
    </source>
</evidence>
<dbReference type="GO" id="GO:0005886">
    <property type="term" value="C:plasma membrane"/>
    <property type="evidence" value="ECO:0007669"/>
    <property type="project" value="UniProtKB-SubCell"/>
</dbReference>
<name>A0AAC8YFM5_9ACTN</name>
<keyword evidence="2 7" id="KW-0813">Transport</keyword>
<evidence type="ECO:0000313" key="11">
    <source>
        <dbReference type="Proteomes" id="UP000075221"/>
    </source>
</evidence>
<keyword evidence="9" id="KW-0067">ATP-binding</keyword>
<proteinExistence type="inferred from homology"/>
<evidence type="ECO:0000256" key="6">
    <source>
        <dbReference type="ARBA" id="ARBA00023136"/>
    </source>
</evidence>
<dbReference type="EMBL" id="CP014352">
    <property type="protein sequence ID" value="AMS05565.1"/>
    <property type="molecule type" value="Genomic_DNA"/>
</dbReference>
<protein>
    <submittedName>
        <fullName evidence="9">Sugar ABC transporter ATP-binding protein</fullName>
    </submittedName>
</protein>
<keyword evidence="9" id="KW-0547">Nucleotide-binding</keyword>
<dbReference type="InterPro" id="IPR000515">
    <property type="entry name" value="MetI-like"/>
</dbReference>
<comment type="similarity">
    <text evidence="7">Belongs to the binding-protein-dependent transport system permease family.</text>
</comment>
<evidence type="ECO:0000256" key="3">
    <source>
        <dbReference type="ARBA" id="ARBA00022475"/>
    </source>
</evidence>
<comment type="subcellular location">
    <subcellularLocation>
        <location evidence="1 7">Cell membrane</location>
        <topology evidence="1 7">Multi-pass membrane protein</topology>
    </subcellularLocation>
</comment>
<evidence type="ECO:0000313" key="9">
    <source>
        <dbReference type="EMBL" id="AMS05565.1"/>
    </source>
</evidence>
<dbReference type="GO" id="GO:0055085">
    <property type="term" value="P:transmembrane transport"/>
    <property type="evidence" value="ECO:0007669"/>
    <property type="project" value="InterPro"/>
</dbReference>
<keyword evidence="5 7" id="KW-1133">Transmembrane helix</keyword>
<dbReference type="CDD" id="cd06261">
    <property type="entry name" value="TM_PBP2"/>
    <property type="match status" value="1"/>
</dbReference>
<evidence type="ECO:0000256" key="4">
    <source>
        <dbReference type="ARBA" id="ARBA00022692"/>
    </source>
</evidence>
<dbReference type="EMBL" id="CP015970">
    <property type="protein sequence ID" value="AOZ47035.1"/>
    <property type="molecule type" value="Genomic_DNA"/>
</dbReference>
<keyword evidence="4 7" id="KW-0812">Transmembrane</keyword>
<feature type="transmembrane region" description="Helical" evidence="7">
    <location>
        <begin position="154"/>
        <end position="178"/>
    </location>
</feature>
<dbReference type="SUPFAM" id="SSF161098">
    <property type="entry name" value="MetI-like"/>
    <property type="match status" value="1"/>
</dbReference>
<reference evidence="10 12" key="1">
    <citation type="journal article" date="2016" name="Plant Dis.">
        <title>Improved production of propionic acid using genome shuffling.</title>
        <authorList>
            <person name="Luna-Flores C.H."/>
            <person name="Palfreyman R.W."/>
            <person name="Kromer J.O."/>
            <person name="Nielsen L.K."/>
            <person name="Marcellin E."/>
        </authorList>
    </citation>
    <scope>NUCLEOTIDE SEQUENCE [LARGE SCALE GENOMIC DNA]</scope>
    <source>
        <strain evidence="10 12">F3E8</strain>
    </source>
</reference>
<feature type="transmembrane region" description="Helical" evidence="7">
    <location>
        <begin position="121"/>
        <end position="148"/>
    </location>
</feature>
<gene>
    <name evidence="10" type="ORF">A8L58_10450</name>
    <name evidence="9" type="ORF">AXH35_09010</name>
</gene>
<organism evidence="9 11">
    <name type="scientific">Acidipropionibacterium acidipropionici</name>
    <dbReference type="NCBI Taxonomy" id="1748"/>
    <lineage>
        <taxon>Bacteria</taxon>
        <taxon>Bacillati</taxon>
        <taxon>Actinomycetota</taxon>
        <taxon>Actinomycetes</taxon>
        <taxon>Propionibacteriales</taxon>
        <taxon>Propionibacteriaceae</taxon>
        <taxon>Acidipropionibacterium</taxon>
    </lineage>
</organism>
<evidence type="ECO:0000256" key="1">
    <source>
        <dbReference type="ARBA" id="ARBA00004651"/>
    </source>
</evidence>
<dbReference type="PANTHER" id="PTHR43744:SF12">
    <property type="entry name" value="ABC TRANSPORTER PERMEASE PROTEIN MG189-RELATED"/>
    <property type="match status" value="1"/>
</dbReference>
<evidence type="ECO:0000259" key="8">
    <source>
        <dbReference type="PROSITE" id="PS50928"/>
    </source>
</evidence>
<reference evidence="9 11" key="2">
    <citation type="submission" date="2016-02" db="EMBL/GenBank/DDBJ databases">
        <title>Complete Genome Sequence of Propionibacterium acidipropionici ATCC 55737.</title>
        <authorList>
            <person name="Luna Flores C.H."/>
            <person name="Nielsen L.K."/>
            <person name="Marcellin E."/>
        </authorList>
    </citation>
    <scope>NUCLEOTIDE SEQUENCE [LARGE SCALE GENOMIC DNA]</scope>
    <source>
        <strain evidence="9 11">ATCC 55737</strain>
    </source>
</reference>
<feature type="domain" description="ABC transmembrane type-1" evidence="8">
    <location>
        <begin position="86"/>
        <end position="278"/>
    </location>
</feature>
<dbReference type="Pfam" id="PF00528">
    <property type="entry name" value="BPD_transp_1"/>
    <property type="match status" value="1"/>
</dbReference>